<dbReference type="Proteomes" id="UP001234178">
    <property type="component" value="Unassembled WGS sequence"/>
</dbReference>
<evidence type="ECO:0000313" key="2">
    <source>
        <dbReference type="Proteomes" id="UP001234178"/>
    </source>
</evidence>
<sequence length="105" mass="12368">MYTLDSLGLNYGIGGYTVRIQRPEAKSRFRSPYIFPLLEASHRNKIFFTTKIALLMCPHSRPKYSATFLWSYNFSFRYYSTIQKSKEYEKNGRSETSGEVRKMNV</sequence>
<dbReference type="EMBL" id="JAOYFB010000037">
    <property type="protein sequence ID" value="KAK4022084.1"/>
    <property type="molecule type" value="Genomic_DNA"/>
</dbReference>
<reference evidence="1 2" key="1">
    <citation type="journal article" date="2023" name="Nucleic Acids Res.">
        <title>The hologenome of Daphnia magna reveals possible DNA methylation and microbiome-mediated evolution of the host genome.</title>
        <authorList>
            <person name="Chaturvedi A."/>
            <person name="Li X."/>
            <person name="Dhandapani V."/>
            <person name="Marshall H."/>
            <person name="Kissane S."/>
            <person name="Cuenca-Cambronero M."/>
            <person name="Asole G."/>
            <person name="Calvet F."/>
            <person name="Ruiz-Romero M."/>
            <person name="Marangio P."/>
            <person name="Guigo R."/>
            <person name="Rago D."/>
            <person name="Mirbahai L."/>
            <person name="Eastwood N."/>
            <person name="Colbourne J.K."/>
            <person name="Zhou J."/>
            <person name="Mallon E."/>
            <person name="Orsini L."/>
        </authorList>
    </citation>
    <scope>NUCLEOTIDE SEQUENCE [LARGE SCALE GENOMIC DNA]</scope>
    <source>
        <strain evidence="1">LRV0_1</strain>
    </source>
</reference>
<proteinExistence type="predicted"/>
<evidence type="ECO:0000313" key="1">
    <source>
        <dbReference type="EMBL" id="KAK4022084.1"/>
    </source>
</evidence>
<accession>A0ABR0AAC2</accession>
<keyword evidence="2" id="KW-1185">Reference proteome</keyword>
<name>A0ABR0AAC2_9CRUS</name>
<gene>
    <name evidence="1" type="ORF">OUZ56_007571</name>
</gene>
<protein>
    <submittedName>
        <fullName evidence="1">Uncharacterized protein</fullName>
    </submittedName>
</protein>
<comment type="caution">
    <text evidence="1">The sequence shown here is derived from an EMBL/GenBank/DDBJ whole genome shotgun (WGS) entry which is preliminary data.</text>
</comment>
<organism evidence="1 2">
    <name type="scientific">Daphnia magna</name>
    <dbReference type="NCBI Taxonomy" id="35525"/>
    <lineage>
        <taxon>Eukaryota</taxon>
        <taxon>Metazoa</taxon>
        <taxon>Ecdysozoa</taxon>
        <taxon>Arthropoda</taxon>
        <taxon>Crustacea</taxon>
        <taxon>Branchiopoda</taxon>
        <taxon>Diplostraca</taxon>
        <taxon>Cladocera</taxon>
        <taxon>Anomopoda</taxon>
        <taxon>Daphniidae</taxon>
        <taxon>Daphnia</taxon>
    </lineage>
</organism>